<comment type="caution">
    <text evidence="1">The sequence shown here is derived from an EMBL/GenBank/DDBJ whole genome shotgun (WGS) entry which is preliminary data.</text>
</comment>
<reference evidence="1" key="1">
    <citation type="journal article" date="2023" name="Mol. Biol. Evol.">
        <title>Third-Generation Sequencing Reveals the Adaptive Role of the Epigenome in Three Deep-Sea Polychaetes.</title>
        <authorList>
            <person name="Perez M."/>
            <person name="Aroh O."/>
            <person name="Sun Y."/>
            <person name="Lan Y."/>
            <person name="Juniper S.K."/>
            <person name="Young C.R."/>
            <person name="Angers B."/>
            <person name="Qian P.Y."/>
        </authorList>
    </citation>
    <scope>NUCLEOTIDE SEQUENCE</scope>
    <source>
        <strain evidence="1">R07B-5</strain>
    </source>
</reference>
<dbReference type="AlphaFoldDB" id="A0AAD9L4F5"/>
<sequence length="108" mass="12150">MYHQQVMINITPNYVLLLHSEMYQSVTTAGIIYNIFASVSHKSKTRADGGRLKITNTHSVSCNNKNSWLSCSKFLLYITSTRKRKLNISGDVCRHSTGVCSKGTGIHW</sequence>
<dbReference type="EMBL" id="JAODUO010000332">
    <property type="protein sequence ID" value="KAK2182896.1"/>
    <property type="molecule type" value="Genomic_DNA"/>
</dbReference>
<accession>A0AAD9L4F5</accession>
<keyword evidence="2" id="KW-1185">Reference proteome</keyword>
<organism evidence="1 2">
    <name type="scientific">Ridgeia piscesae</name>
    <name type="common">Tubeworm</name>
    <dbReference type="NCBI Taxonomy" id="27915"/>
    <lineage>
        <taxon>Eukaryota</taxon>
        <taxon>Metazoa</taxon>
        <taxon>Spiralia</taxon>
        <taxon>Lophotrochozoa</taxon>
        <taxon>Annelida</taxon>
        <taxon>Polychaeta</taxon>
        <taxon>Sedentaria</taxon>
        <taxon>Canalipalpata</taxon>
        <taxon>Sabellida</taxon>
        <taxon>Siboglinidae</taxon>
        <taxon>Ridgeia</taxon>
    </lineage>
</organism>
<gene>
    <name evidence="1" type="ORF">NP493_331g05040</name>
</gene>
<dbReference type="Proteomes" id="UP001209878">
    <property type="component" value="Unassembled WGS sequence"/>
</dbReference>
<proteinExistence type="predicted"/>
<evidence type="ECO:0000313" key="1">
    <source>
        <dbReference type="EMBL" id="KAK2182896.1"/>
    </source>
</evidence>
<evidence type="ECO:0000313" key="2">
    <source>
        <dbReference type="Proteomes" id="UP001209878"/>
    </source>
</evidence>
<name>A0AAD9L4F5_RIDPI</name>
<protein>
    <submittedName>
        <fullName evidence="1">Uncharacterized protein</fullName>
    </submittedName>
</protein>